<organism evidence="1 2">
    <name type="scientific">Rhizopus oryzae</name>
    <name type="common">Mucormycosis agent</name>
    <name type="synonym">Rhizopus arrhizus var. delemar</name>
    <dbReference type="NCBI Taxonomy" id="64495"/>
    <lineage>
        <taxon>Eukaryota</taxon>
        <taxon>Fungi</taxon>
        <taxon>Fungi incertae sedis</taxon>
        <taxon>Mucoromycota</taxon>
        <taxon>Mucoromycotina</taxon>
        <taxon>Mucoromycetes</taxon>
        <taxon>Mucorales</taxon>
        <taxon>Mucorineae</taxon>
        <taxon>Rhizopodaceae</taxon>
        <taxon>Rhizopus</taxon>
    </lineage>
</organism>
<evidence type="ECO:0000313" key="2">
    <source>
        <dbReference type="Proteomes" id="UP000717996"/>
    </source>
</evidence>
<reference evidence="1" key="1">
    <citation type="journal article" date="2020" name="Microb. Genom.">
        <title>Genetic diversity of clinical and environmental Mucorales isolates obtained from an investigation of mucormycosis cases among solid organ transplant recipients.</title>
        <authorList>
            <person name="Nguyen M.H."/>
            <person name="Kaul D."/>
            <person name="Muto C."/>
            <person name="Cheng S.J."/>
            <person name="Richter R.A."/>
            <person name="Bruno V.M."/>
            <person name="Liu G."/>
            <person name="Beyhan S."/>
            <person name="Sundermann A.J."/>
            <person name="Mounaud S."/>
            <person name="Pasculle A.W."/>
            <person name="Nierman W.C."/>
            <person name="Driscoll E."/>
            <person name="Cumbie R."/>
            <person name="Clancy C.J."/>
            <person name="Dupont C.L."/>
        </authorList>
    </citation>
    <scope>NUCLEOTIDE SEQUENCE</scope>
    <source>
        <strain evidence="1">GL16</strain>
    </source>
</reference>
<dbReference type="EMBL" id="JAANIT010001606">
    <property type="protein sequence ID" value="KAG1539496.1"/>
    <property type="molecule type" value="Genomic_DNA"/>
</dbReference>
<dbReference type="AlphaFoldDB" id="A0A9P6Y565"/>
<gene>
    <name evidence="1" type="ORF">G6F51_009107</name>
</gene>
<name>A0A9P6Y565_RHIOR</name>
<protein>
    <submittedName>
        <fullName evidence="1">Uncharacterized protein</fullName>
    </submittedName>
</protein>
<comment type="caution">
    <text evidence="1">The sequence shown here is derived from an EMBL/GenBank/DDBJ whole genome shotgun (WGS) entry which is preliminary data.</text>
</comment>
<dbReference type="OrthoDB" id="2281772at2759"/>
<proteinExistence type="predicted"/>
<dbReference type="Proteomes" id="UP000717996">
    <property type="component" value="Unassembled WGS sequence"/>
</dbReference>
<evidence type="ECO:0000313" key="1">
    <source>
        <dbReference type="EMBL" id="KAG1539496.1"/>
    </source>
</evidence>
<sequence length="126" mass="14814">MPYVYTSKDNYIESICSLSRLIKQYQNVINQDSVARCLIGFTTAQLIRDATFPIDLESIENWLKTRHCHQDILKNNNNSSLGTLLDILENIHYDLMTEEHQNEKVKESLSEDILNRTYKQFPIYEL</sequence>
<accession>A0A9P6Y565</accession>